<protein>
    <submittedName>
        <fullName evidence="2">Uncharacterized protein</fullName>
    </submittedName>
</protein>
<reference evidence="2 3" key="1">
    <citation type="submission" date="2019-08" db="EMBL/GenBank/DDBJ databases">
        <authorList>
            <person name="Peeters C."/>
        </authorList>
    </citation>
    <scope>NUCLEOTIDE SEQUENCE [LARGE SCALE GENOMIC DNA]</scope>
    <source>
        <strain evidence="2 3">LMG 31115</strain>
    </source>
</reference>
<name>A0A5E4YGT7_9BURK</name>
<proteinExistence type="predicted"/>
<evidence type="ECO:0000313" key="3">
    <source>
        <dbReference type="Proteomes" id="UP000333828"/>
    </source>
</evidence>
<sequence length="210" mass="22877">MRSTILPSARLRRHRQHSSRFGRLGLASILSFAVVLVYGSAVVSLLTKNVRLREEAAQIDIALLEAREPLEAQINTHLALRHLPRAMEDVRARLAGHPALLAAQVLAQDGAPVYAIFLAVPQLDPAISGAIPTASRNDNAQREITLQDRLRSPLGRIVLTYRHAPDLGRPLLSVAQLGALLVFAGMGTLFLTLSHPDSPAARHSRRCLPL</sequence>
<gene>
    <name evidence="2" type="ORF">PIN31115_04500</name>
</gene>
<keyword evidence="1" id="KW-1133">Transmembrane helix</keyword>
<keyword evidence="3" id="KW-1185">Reference proteome</keyword>
<feature type="transmembrane region" description="Helical" evidence="1">
    <location>
        <begin position="171"/>
        <end position="193"/>
    </location>
</feature>
<keyword evidence="1" id="KW-0472">Membrane</keyword>
<dbReference type="AlphaFoldDB" id="A0A5E4YGT7"/>
<keyword evidence="1" id="KW-0812">Transmembrane</keyword>
<dbReference type="Proteomes" id="UP000333828">
    <property type="component" value="Unassembled WGS sequence"/>
</dbReference>
<evidence type="ECO:0000256" key="1">
    <source>
        <dbReference type="SAM" id="Phobius"/>
    </source>
</evidence>
<accession>A0A5E4YGT7</accession>
<feature type="transmembrane region" description="Helical" evidence="1">
    <location>
        <begin position="21"/>
        <end position="46"/>
    </location>
</feature>
<dbReference type="EMBL" id="CABPSI010000005">
    <property type="protein sequence ID" value="VVE48046.1"/>
    <property type="molecule type" value="Genomic_DNA"/>
</dbReference>
<organism evidence="2 3">
    <name type="scientific">Pandoraea iniqua</name>
    <dbReference type="NCBI Taxonomy" id="2508288"/>
    <lineage>
        <taxon>Bacteria</taxon>
        <taxon>Pseudomonadati</taxon>
        <taxon>Pseudomonadota</taxon>
        <taxon>Betaproteobacteria</taxon>
        <taxon>Burkholderiales</taxon>
        <taxon>Burkholderiaceae</taxon>
        <taxon>Pandoraea</taxon>
    </lineage>
</organism>
<evidence type="ECO:0000313" key="2">
    <source>
        <dbReference type="EMBL" id="VVE48046.1"/>
    </source>
</evidence>